<dbReference type="KEGG" id="vg:17776870"/>
<keyword evidence="2" id="KW-1185">Reference proteome</keyword>
<dbReference type="RefSeq" id="YP_008857875.1">
    <property type="nucleotide sequence ID" value="NC_022972.2"/>
</dbReference>
<gene>
    <name evidence="1" type="ORF">ArV2_gp04</name>
</gene>
<dbReference type="Proteomes" id="UP000018644">
    <property type="component" value="Segment"/>
</dbReference>
<sequence>MIPYSATLGFATLLDRLSVSALAELDQLMASVADESPDVQRVALLDMLPLLGEQYAGASSLVSAEFFTELQAINEVRKPIAAETLDGVGAKRWHALAGWGAAPAMFEQGGAALVYSLLSGGLTKILTEAAADTMIGNASLQGGMRAQRVPRPGCCAFCGMLASRFADYASERSAGVVVGRGTPVGKHRLAKGIKPRGSRASGEQFHDFCSCRVVVLTANNSAELQSTADKYFDSYSAAAEKAKAGRRLEFTESTASDGSKSRAYQWVNADGKPRNSKETTGDILAAMRQDLGIK</sequence>
<dbReference type="GeneID" id="17776870"/>
<name>V5RA96_9CAUD</name>
<keyword evidence="1" id="KW-0378">Hydrolase</keyword>
<dbReference type="Pfam" id="PF25310">
    <property type="entry name" value="VG15"/>
    <property type="match status" value="1"/>
</dbReference>
<dbReference type="EMBL" id="KF692088">
    <property type="protein sequence ID" value="AHB31615.1"/>
    <property type="molecule type" value="Genomic_DNA"/>
</dbReference>
<proteinExistence type="predicted"/>
<reference evidence="1 2" key="1">
    <citation type="journal article" date="2014" name="PLoS ONE">
        <title>Isolation and Characterization of vB_ArS-ArV2 - First Arthrobacter sp. Infecting Bacteriophage with Completely Sequenced Genome.</title>
        <authorList>
            <person name="Simoliunas E."/>
            <person name="Kaliniene L."/>
            <person name="Stasilo M."/>
            <person name="Truncaite L."/>
            <person name="Zajanckauskaite A."/>
            <person name="Staniulis J."/>
            <person name="Nainys J."/>
            <person name="Kaupinis A."/>
            <person name="Valius M."/>
            <person name="Meskys R."/>
        </authorList>
    </citation>
    <scope>NUCLEOTIDE SEQUENCE [LARGE SCALE GENOMIC DNA]</scope>
</reference>
<protein>
    <submittedName>
        <fullName evidence="1">Capsid maturation protease</fullName>
    </submittedName>
</protein>
<keyword evidence="1" id="KW-0645">Protease</keyword>
<accession>V5RA96</accession>
<dbReference type="OrthoDB" id="6001at10239"/>
<organism evidence="1 2">
    <name type="scientific">Arthrobacter phage vB_ArS-ArV2</name>
    <dbReference type="NCBI Taxonomy" id="1414742"/>
    <lineage>
        <taxon>Viruses</taxon>
        <taxon>Duplodnaviria</taxon>
        <taxon>Heunggongvirae</taxon>
        <taxon>Uroviricota</taxon>
        <taxon>Caudoviricetes</taxon>
        <taxon>Arvduovirus</taxon>
        <taxon>Arvduovirus ArV2</taxon>
    </lineage>
</organism>
<dbReference type="GO" id="GO:0008233">
    <property type="term" value="F:peptidase activity"/>
    <property type="evidence" value="ECO:0007669"/>
    <property type="project" value="UniProtKB-KW"/>
</dbReference>
<evidence type="ECO:0000313" key="1">
    <source>
        <dbReference type="EMBL" id="AHB31615.1"/>
    </source>
</evidence>
<dbReference type="GO" id="GO:0006508">
    <property type="term" value="P:proteolysis"/>
    <property type="evidence" value="ECO:0007669"/>
    <property type="project" value="UniProtKB-KW"/>
</dbReference>
<dbReference type="InterPro" id="IPR057369">
    <property type="entry name" value="VG15"/>
</dbReference>
<evidence type="ECO:0000313" key="2">
    <source>
        <dbReference type="Proteomes" id="UP000018644"/>
    </source>
</evidence>